<sequence>MTSLLPQFVTPRIRLLMGCGSHIRPGPKLHPKFHPFIFLILRRGLMFISVHHVELQVFGAGLRFIVDIPTADGADSSRPNPSYFPTAPAEQADNGMEES</sequence>
<dbReference type="InParanoid" id="A0A0L0HR46"/>
<dbReference type="VEuPathDB" id="FungiDB:SPPG_08923"/>
<evidence type="ECO:0000256" key="1">
    <source>
        <dbReference type="SAM" id="MobiDB-lite"/>
    </source>
</evidence>
<accession>A0A0L0HR46</accession>
<proteinExistence type="predicted"/>
<feature type="region of interest" description="Disordered" evidence="1">
    <location>
        <begin position="72"/>
        <end position="99"/>
    </location>
</feature>
<reference evidence="2 3" key="1">
    <citation type="submission" date="2009-08" db="EMBL/GenBank/DDBJ databases">
        <title>The Genome Sequence of Spizellomyces punctatus strain DAOM BR117.</title>
        <authorList>
            <consortium name="The Broad Institute Genome Sequencing Platform"/>
            <person name="Russ C."/>
            <person name="Cuomo C."/>
            <person name="Shea T."/>
            <person name="Young S.K."/>
            <person name="Zeng Q."/>
            <person name="Koehrsen M."/>
            <person name="Haas B."/>
            <person name="Borodovsky M."/>
            <person name="Guigo R."/>
            <person name="Alvarado L."/>
            <person name="Berlin A."/>
            <person name="Bochicchio J."/>
            <person name="Borenstein D."/>
            <person name="Chapman S."/>
            <person name="Chen Z."/>
            <person name="Engels R."/>
            <person name="Freedman E."/>
            <person name="Gellesch M."/>
            <person name="Goldberg J."/>
            <person name="Griggs A."/>
            <person name="Gujja S."/>
            <person name="Heiman D."/>
            <person name="Hepburn T."/>
            <person name="Howarth C."/>
            <person name="Jen D."/>
            <person name="Larson L."/>
            <person name="Lewis B."/>
            <person name="Mehta T."/>
            <person name="Park D."/>
            <person name="Pearson M."/>
            <person name="Roberts A."/>
            <person name="Saif S."/>
            <person name="Shenoy N."/>
            <person name="Sisk P."/>
            <person name="Stolte C."/>
            <person name="Sykes S."/>
            <person name="Thomson T."/>
            <person name="Walk T."/>
            <person name="White J."/>
            <person name="Yandava C."/>
            <person name="Burger G."/>
            <person name="Gray M.W."/>
            <person name="Holland P.W.H."/>
            <person name="King N."/>
            <person name="Lang F.B.F."/>
            <person name="Roger A.J."/>
            <person name="Ruiz-Trillo I."/>
            <person name="Lander E."/>
            <person name="Nusbaum C."/>
        </authorList>
    </citation>
    <scope>NUCLEOTIDE SEQUENCE [LARGE SCALE GENOMIC DNA]</scope>
    <source>
        <strain evidence="2 3">DAOM BR117</strain>
    </source>
</reference>
<evidence type="ECO:0000313" key="2">
    <source>
        <dbReference type="EMBL" id="KND03846.1"/>
    </source>
</evidence>
<dbReference type="GeneID" id="27692048"/>
<organism evidence="2 3">
    <name type="scientific">Spizellomyces punctatus (strain DAOM BR117)</name>
    <dbReference type="NCBI Taxonomy" id="645134"/>
    <lineage>
        <taxon>Eukaryota</taxon>
        <taxon>Fungi</taxon>
        <taxon>Fungi incertae sedis</taxon>
        <taxon>Chytridiomycota</taxon>
        <taxon>Chytridiomycota incertae sedis</taxon>
        <taxon>Chytridiomycetes</taxon>
        <taxon>Spizellomycetales</taxon>
        <taxon>Spizellomycetaceae</taxon>
        <taxon>Spizellomyces</taxon>
    </lineage>
</organism>
<keyword evidence="3" id="KW-1185">Reference proteome</keyword>
<dbReference type="RefSeq" id="XP_016611885.1">
    <property type="nucleotide sequence ID" value="XM_016757072.1"/>
</dbReference>
<protein>
    <submittedName>
        <fullName evidence="2">Uncharacterized protein</fullName>
    </submittedName>
</protein>
<name>A0A0L0HR46_SPIPD</name>
<evidence type="ECO:0000313" key="3">
    <source>
        <dbReference type="Proteomes" id="UP000053201"/>
    </source>
</evidence>
<dbReference type="AlphaFoldDB" id="A0A0L0HR46"/>
<gene>
    <name evidence="2" type="ORF">SPPG_08923</name>
</gene>
<dbReference type="EMBL" id="KQ257451">
    <property type="protein sequence ID" value="KND03846.1"/>
    <property type="molecule type" value="Genomic_DNA"/>
</dbReference>
<dbReference type="Proteomes" id="UP000053201">
    <property type="component" value="Unassembled WGS sequence"/>
</dbReference>